<gene>
    <name evidence="1" type="ORF">ANCCAN_27566</name>
</gene>
<dbReference type="EMBL" id="JOJR01006367">
    <property type="protein sequence ID" value="RCN26707.1"/>
    <property type="molecule type" value="Genomic_DNA"/>
</dbReference>
<protein>
    <submittedName>
        <fullName evidence="1">Uncharacterized protein</fullName>
    </submittedName>
</protein>
<dbReference type="Proteomes" id="UP000252519">
    <property type="component" value="Unassembled WGS sequence"/>
</dbReference>
<evidence type="ECO:0000313" key="2">
    <source>
        <dbReference type="Proteomes" id="UP000252519"/>
    </source>
</evidence>
<keyword evidence="2" id="KW-1185">Reference proteome</keyword>
<reference evidence="1 2" key="1">
    <citation type="submission" date="2014-10" db="EMBL/GenBank/DDBJ databases">
        <title>Draft genome of the hookworm Ancylostoma caninum.</title>
        <authorList>
            <person name="Mitreva M."/>
        </authorList>
    </citation>
    <scope>NUCLEOTIDE SEQUENCE [LARGE SCALE GENOMIC DNA]</scope>
    <source>
        <strain evidence="1 2">Baltimore</strain>
    </source>
</reference>
<dbReference type="OrthoDB" id="5859745at2759"/>
<organism evidence="1 2">
    <name type="scientific">Ancylostoma caninum</name>
    <name type="common">Dog hookworm</name>
    <dbReference type="NCBI Taxonomy" id="29170"/>
    <lineage>
        <taxon>Eukaryota</taxon>
        <taxon>Metazoa</taxon>
        <taxon>Ecdysozoa</taxon>
        <taxon>Nematoda</taxon>
        <taxon>Chromadorea</taxon>
        <taxon>Rhabditida</taxon>
        <taxon>Rhabditina</taxon>
        <taxon>Rhabditomorpha</taxon>
        <taxon>Strongyloidea</taxon>
        <taxon>Ancylostomatidae</taxon>
        <taxon>Ancylostomatinae</taxon>
        <taxon>Ancylostoma</taxon>
    </lineage>
</organism>
<name>A0A368F952_ANCCA</name>
<sequence>MSASAVYKIGKLMGRPTHSCQNHLRSVLARTGPVPDWLRRKLWILVMKHSTKDENPFERTVRRAVYHNRHEILHTYEACTKWDIVAQRMVFSVQLVKEAWFRLLEDLQAHFNEKQQNSDSRRALWSAALKSVCSSTLVWKQCQPAHAFLGLPHIRLAGTFYASIFGKFFQSSKTCDLQHI</sequence>
<dbReference type="AlphaFoldDB" id="A0A368F952"/>
<proteinExistence type="predicted"/>
<comment type="caution">
    <text evidence="1">The sequence shown here is derived from an EMBL/GenBank/DDBJ whole genome shotgun (WGS) entry which is preliminary data.</text>
</comment>
<evidence type="ECO:0000313" key="1">
    <source>
        <dbReference type="EMBL" id="RCN26707.1"/>
    </source>
</evidence>
<accession>A0A368F952</accession>
<dbReference type="STRING" id="29170.A0A368F952"/>